<organism evidence="1">
    <name type="scientific">Xanthomonas arboricola</name>
    <dbReference type="NCBI Taxonomy" id="56448"/>
    <lineage>
        <taxon>Bacteria</taxon>
        <taxon>Pseudomonadati</taxon>
        <taxon>Pseudomonadota</taxon>
        <taxon>Gammaproteobacteria</taxon>
        <taxon>Lysobacterales</taxon>
        <taxon>Lysobacteraceae</taxon>
        <taxon>Xanthomonas</taxon>
    </lineage>
</organism>
<comment type="caution">
    <text evidence="1">The sequence shown here is derived from an EMBL/GenBank/DDBJ whole genome shotgun (WGS) entry which is preliminary data.</text>
</comment>
<accession>A0AB73H2C2</accession>
<reference evidence="1" key="1">
    <citation type="submission" date="2020-08" db="EMBL/GenBank/DDBJ databases">
        <title>Studying the diversity of plant-associated saprophytic bacteria and their role in host health and plant-pathogen interactions.</title>
        <authorList>
            <person name="Potnis N."/>
        </authorList>
    </citation>
    <scope>NUCLEOTIDE SEQUENCE</scope>
    <source>
        <strain evidence="1">F21</strain>
    </source>
</reference>
<name>A0AB73H2C2_9XANT</name>
<sequence length="48" mass="4796">MTQGIGCFAVVSVGGRGNAVLISAGHDVWLVSGAQSPPVVAARSSERT</sequence>
<dbReference type="EMBL" id="JACIIQ010000018">
    <property type="protein sequence ID" value="MBB5672056.1"/>
    <property type="molecule type" value="Genomic_DNA"/>
</dbReference>
<dbReference type="AlphaFoldDB" id="A0AB73H2C2"/>
<gene>
    <name evidence="1" type="ORF">FHR65_003641</name>
</gene>
<dbReference type="Proteomes" id="UP000528595">
    <property type="component" value="Unassembled WGS sequence"/>
</dbReference>
<proteinExistence type="predicted"/>
<evidence type="ECO:0000313" key="1">
    <source>
        <dbReference type="EMBL" id="MBB5672056.1"/>
    </source>
</evidence>
<protein>
    <submittedName>
        <fullName evidence="1">Uncharacterized protein</fullName>
    </submittedName>
</protein>